<dbReference type="Gene3D" id="3.30.70.870">
    <property type="entry name" value="Elongation Factor G (Translational Gtpase), domain 3"/>
    <property type="match status" value="1"/>
</dbReference>
<dbReference type="InterPro" id="IPR006297">
    <property type="entry name" value="EF-4"/>
</dbReference>
<dbReference type="EC" id="3.6.5.n1" evidence="11 12"/>
<dbReference type="Pfam" id="PF06421">
    <property type="entry name" value="LepA_C"/>
    <property type="match status" value="1"/>
</dbReference>
<dbReference type="Gene3D" id="3.30.70.2570">
    <property type="entry name" value="Elongation factor 4, C-terminal domain"/>
    <property type="match status" value="1"/>
</dbReference>
<proteinExistence type="inferred from homology"/>
<dbReference type="PANTHER" id="PTHR43512:SF4">
    <property type="entry name" value="TRANSLATION FACTOR GUF1 HOMOLOG, CHLOROPLASTIC"/>
    <property type="match status" value="1"/>
</dbReference>
<keyword evidence="2 12" id="KW-1003">Cell membrane</keyword>
<dbReference type="FunFam" id="3.30.70.2570:FF:000001">
    <property type="entry name" value="Translation factor GUF1, mitochondrial"/>
    <property type="match status" value="1"/>
</dbReference>
<dbReference type="EMBL" id="MFJY01000043">
    <property type="protein sequence ID" value="OGG27554.1"/>
    <property type="molecule type" value="Genomic_DNA"/>
</dbReference>
<dbReference type="HAMAP" id="MF_00071">
    <property type="entry name" value="LepA"/>
    <property type="match status" value="1"/>
</dbReference>
<evidence type="ECO:0000256" key="2">
    <source>
        <dbReference type="ARBA" id="ARBA00022475"/>
    </source>
</evidence>
<gene>
    <name evidence="12" type="primary">lepA</name>
    <name evidence="14" type="ORF">A3A64_02880</name>
</gene>
<evidence type="ECO:0000313" key="15">
    <source>
        <dbReference type="Proteomes" id="UP000178305"/>
    </source>
</evidence>
<evidence type="ECO:0000256" key="11">
    <source>
        <dbReference type="ARBA" id="ARBA00066744"/>
    </source>
</evidence>
<evidence type="ECO:0000256" key="4">
    <source>
        <dbReference type="ARBA" id="ARBA00022801"/>
    </source>
</evidence>
<name>A0A1F6AS87_9BACT</name>
<dbReference type="PROSITE" id="PS51722">
    <property type="entry name" value="G_TR_2"/>
    <property type="match status" value="1"/>
</dbReference>
<dbReference type="SUPFAM" id="SSF52540">
    <property type="entry name" value="P-loop containing nucleoside triphosphate hydrolases"/>
    <property type="match status" value="1"/>
</dbReference>
<feature type="binding site" evidence="12">
    <location>
        <begin position="128"/>
        <end position="131"/>
    </location>
    <ligand>
        <name>GTP</name>
        <dbReference type="ChEBI" id="CHEBI:37565"/>
    </ligand>
</feature>
<dbReference type="PROSITE" id="PS00301">
    <property type="entry name" value="G_TR_1"/>
    <property type="match status" value="1"/>
</dbReference>
<dbReference type="CDD" id="cd03709">
    <property type="entry name" value="lepA_C"/>
    <property type="match status" value="1"/>
</dbReference>
<dbReference type="InterPro" id="IPR000640">
    <property type="entry name" value="EFG_V-like"/>
</dbReference>
<dbReference type="InterPro" id="IPR035654">
    <property type="entry name" value="LepA_IV"/>
</dbReference>
<dbReference type="Gene3D" id="3.30.70.240">
    <property type="match status" value="1"/>
</dbReference>
<protein>
    <recommendedName>
        <fullName evidence="11 12">Elongation factor 4</fullName>
        <shortName evidence="12">EF-4</shortName>
        <ecNumber evidence="11 12">3.6.5.n1</ecNumber>
    </recommendedName>
    <alternativeName>
        <fullName evidence="12">Ribosomal back-translocase LepA</fullName>
    </alternativeName>
</protein>
<dbReference type="CDD" id="cd01890">
    <property type="entry name" value="LepA"/>
    <property type="match status" value="1"/>
</dbReference>
<evidence type="ECO:0000313" key="14">
    <source>
        <dbReference type="EMBL" id="OGG27554.1"/>
    </source>
</evidence>
<keyword evidence="3 12" id="KW-0547">Nucleotide-binding</keyword>
<evidence type="ECO:0000256" key="1">
    <source>
        <dbReference type="ARBA" id="ARBA00005454"/>
    </source>
</evidence>
<dbReference type="PANTHER" id="PTHR43512">
    <property type="entry name" value="TRANSLATION FACTOR GUF1-RELATED"/>
    <property type="match status" value="1"/>
</dbReference>
<evidence type="ECO:0000256" key="8">
    <source>
        <dbReference type="ARBA" id="ARBA00050293"/>
    </source>
</evidence>
<keyword evidence="5 12" id="KW-0648">Protein biosynthesis</keyword>
<dbReference type="Proteomes" id="UP000178305">
    <property type="component" value="Unassembled WGS sequence"/>
</dbReference>
<dbReference type="NCBIfam" id="TIGR00231">
    <property type="entry name" value="small_GTP"/>
    <property type="match status" value="1"/>
</dbReference>
<feature type="domain" description="Tr-type G" evidence="13">
    <location>
        <begin position="4"/>
        <end position="180"/>
    </location>
</feature>
<dbReference type="GO" id="GO:0003924">
    <property type="term" value="F:GTPase activity"/>
    <property type="evidence" value="ECO:0007669"/>
    <property type="project" value="UniProtKB-UniRule"/>
</dbReference>
<dbReference type="InterPro" id="IPR000795">
    <property type="entry name" value="T_Tr_GTP-bd_dom"/>
</dbReference>
<dbReference type="GO" id="GO:0043022">
    <property type="term" value="F:ribosome binding"/>
    <property type="evidence" value="ECO:0007669"/>
    <property type="project" value="UniProtKB-UniRule"/>
</dbReference>
<sequence length="601" mass="66186">MNQDLIRNFAIVAHIDHGKSTLADRLLEMTGTVAKRDMQAQVLDSNPIERERGITIKLAPVRMEHKEYILNLIDTPGHVDFGYEVSRSLAACEGALLVVDATQGVQAQTLANLVAAREHKLAIIPLINKIDLPNARVEETTVELRALGFKDEEILQISAKTGKNVEQVLEAIIERVPPPAGGASASLRALIFSSQYDSHKGVVVFVRIVDGSIGSLQGSLQGPTLQLKLRFMVSGAEVTPIEIGYFSPKMIASDSLRTGEVGYIATGLKDIRVAKVGDTITFGDAAIAPLPGYREPKPMVFVGLFPLASNEFTNAREAMERLRLSDSAFSFRPIASAALGHGFHCGFLGLLHAEIVQERLVREFGITMIATAPSVEYQLLLKGAAAFTSIQSASEFPDPSLIEEVREPVMNVAIYSPKRYVGAIMQLSQEKRGAYIDLKYTGDQAEFTYLIPLAEMIVDFFDRLKSVTEGYASLDYEFFDYQSVDVAKVDILVNKEKVDALSFLVVKDAARHRAIAIVERLADVIPRHQFTVPIQGAIGADIIARADVKSFRKDVIQKLYGGDRTRKDKLLEAQKRGKEKMKSIGKVQIPQSAFFEVLKRE</sequence>
<keyword evidence="14" id="KW-0251">Elongation factor</keyword>
<feature type="binding site" evidence="12">
    <location>
        <begin position="16"/>
        <end position="21"/>
    </location>
    <ligand>
        <name>GTP</name>
        <dbReference type="ChEBI" id="CHEBI:37565"/>
    </ligand>
</feature>
<comment type="caution">
    <text evidence="14">The sequence shown here is derived from an EMBL/GenBank/DDBJ whole genome shotgun (WGS) entry which is preliminary data.</text>
</comment>
<evidence type="ECO:0000256" key="9">
    <source>
        <dbReference type="ARBA" id="ARBA00057626"/>
    </source>
</evidence>
<dbReference type="InterPro" id="IPR038363">
    <property type="entry name" value="LepA_C_sf"/>
</dbReference>
<evidence type="ECO:0000256" key="12">
    <source>
        <dbReference type="HAMAP-Rule" id="MF_00071"/>
    </source>
</evidence>
<dbReference type="InterPro" id="IPR013842">
    <property type="entry name" value="LepA_CTD"/>
</dbReference>
<comment type="similarity">
    <text evidence="1 12">Belongs to the TRAFAC class translation factor GTPase superfamily. Classic translation factor GTPase family. LepA subfamily.</text>
</comment>
<evidence type="ECO:0000259" key="13">
    <source>
        <dbReference type="PROSITE" id="PS51722"/>
    </source>
</evidence>
<comment type="function">
    <text evidence="9 12">Required for accurate and efficient protein synthesis under certain stress conditions. May act as a fidelity factor of the translation reaction, by catalyzing a one-codon backward translocation of tRNAs on improperly translocated ribosomes. Back-translocation proceeds from a post-translocation (POST) complex to a pre-translocation (PRE) complex, thus giving elongation factor G a second chance to translocate the tRNAs correctly. Binds to ribosomes in a GTP-dependent manner.</text>
</comment>
<dbReference type="InterPro" id="IPR009000">
    <property type="entry name" value="Transl_B-barrel_sf"/>
</dbReference>
<dbReference type="GO" id="GO:0005525">
    <property type="term" value="F:GTP binding"/>
    <property type="evidence" value="ECO:0007669"/>
    <property type="project" value="UniProtKB-UniRule"/>
</dbReference>
<comment type="similarity">
    <text evidence="10">Belongs to the GTP-binding elongation factor family. LepA subfamily.</text>
</comment>
<accession>A0A1F6AS87</accession>
<evidence type="ECO:0000256" key="10">
    <source>
        <dbReference type="ARBA" id="ARBA00061052"/>
    </source>
</evidence>
<dbReference type="Pfam" id="PF00009">
    <property type="entry name" value="GTP_EFTU"/>
    <property type="match status" value="1"/>
</dbReference>
<dbReference type="InterPro" id="IPR005225">
    <property type="entry name" value="Small_GTP-bd"/>
</dbReference>
<evidence type="ECO:0000256" key="5">
    <source>
        <dbReference type="ARBA" id="ARBA00022917"/>
    </source>
</evidence>
<keyword evidence="7 12" id="KW-0472">Membrane</keyword>
<dbReference type="GO" id="GO:0045727">
    <property type="term" value="P:positive regulation of translation"/>
    <property type="evidence" value="ECO:0007669"/>
    <property type="project" value="UniProtKB-UniRule"/>
</dbReference>
<keyword evidence="6 12" id="KW-0342">GTP-binding</keyword>
<comment type="catalytic activity">
    <reaction evidence="8 12">
        <text>GTP + H2O = GDP + phosphate + H(+)</text>
        <dbReference type="Rhea" id="RHEA:19669"/>
        <dbReference type="ChEBI" id="CHEBI:15377"/>
        <dbReference type="ChEBI" id="CHEBI:15378"/>
        <dbReference type="ChEBI" id="CHEBI:37565"/>
        <dbReference type="ChEBI" id="CHEBI:43474"/>
        <dbReference type="ChEBI" id="CHEBI:58189"/>
        <dbReference type="EC" id="3.6.5.n1"/>
    </reaction>
</comment>
<dbReference type="Pfam" id="PF00679">
    <property type="entry name" value="EFG_C"/>
    <property type="match status" value="1"/>
</dbReference>
<dbReference type="PRINTS" id="PR00315">
    <property type="entry name" value="ELONGATNFCT"/>
</dbReference>
<organism evidence="14 15">
    <name type="scientific">Candidatus Gottesmanbacteria bacterium RIFCSPLOWO2_01_FULL_48_11</name>
    <dbReference type="NCBI Taxonomy" id="1798395"/>
    <lineage>
        <taxon>Bacteria</taxon>
        <taxon>Candidatus Gottesmaniibacteriota</taxon>
    </lineage>
</organism>
<dbReference type="SUPFAM" id="SSF54980">
    <property type="entry name" value="EF-G C-terminal domain-like"/>
    <property type="match status" value="2"/>
</dbReference>
<dbReference type="Gene3D" id="3.40.50.300">
    <property type="entry name" value="P-loop containing nucleotide triphosphate hydrolases"/>
    <property type="match status" value="1"/>
</dbReference>
<dbReference type="FunFam" id="3.40.50.300:FF:000078">
    <property type="entry name" value="Elongation factor 4"/>
    <property type="match status" value="1"/>
</dbReference>
<dbReference type="InterPro" id="IPR031157">
    <property type="entry name" value="G_TR_CS"/>
</dbReference>
<reference evidence="14 15" key="1">
    <citation type="journal article" date="2016" name="Nat. Commun.">
        <title>Thousands of microbial genomes shed light on interconnected biogeochemical processes in an aquifer system.</title>
        <authorList>
            <person name="Anantharaman K."/>
            <person name="Brown C.T."/>
            <person name="Hug L.A."/>
            <person name="Sharon I."/>
            <person name="Castelle C.J."/>
            <person name="Probst A.J."/>
            <person name="Thomas B.C."/>
            <person name="Singh A."/>
            <person name="Wilkins M.J."/>
            <person name="Karaoz U."/>
            <person name="Brodie E.L."/>
            <person name="Williams K.H."/>
            <person name="Hubbard S.S."/>
            <person name="Banfield J.F."/>
        </authorList>
    </citation>
    <scope>NUCLEOTIDE SEQUENCE [LARGE SCALE GENOMIC DNA]</scope>
</reference>
<comment type="subcellular location">
    <subcellularLocation>
        <location evidence="12">Cell membrane</location>
        <topology evidence="12">Peripheral membrane protein</topology>
        <orientation evidence="12">Cytoplasmic side</orientation>
    </subcellularLocation>
</comment>
<dbReference type="SMART" id="SM00838">
    <property type="entry name" value="EFG_C"/>
    <property type="match status" value="1"/>
</dbReference>
<dbReference type="NCBIfam" id="TIGR01393">
    <property type="entry name" value="lepA"/>
    <property type="match status" value="1"/>
</dbReference>
<dbReference type="AlphaFoldDB" id="A0A1F6AS87"/>
<dbReference type="InterPro" id="IPR035647">
    <property type="entry name" value="EFG_III/V"/>
</dbReference>
<dbReference type="InterPro" id="IPR027417">
    <property type="entry name" value="P-loop_NTPase"/>
</dbReference>
<evidence type="ECO:0000256" key="6">
    <source>
        <dbReference type="ARBA" id="ARBA00023134"/>
    </source>
</evidence>
<dbReference type="GO" id="GO:0005886">
    <property type="term" value="C:plasma membrane"/>
    <property type="evidence" value="ECO:0007669"/>
    <property type="project" value="UniProtKB-SubCell"/>
</dbReference>
<evidence type="ECO:0000256" key="3">
    <source>
        <dbReference type="ARBA" id="ARBA00022741"/>
    </source>
</evidence>
<dbReference type="SUPFAM" id="SSF50447">
    <property type="entry name" value="Translation proteins"/>
    <property type="match status" value="1"/>
</dbReference>
<dbReference type="Gene3D" id="2.40.30.10">
    <property type="entry name" value="Translation factors"/>
    <property type="match status" value="1"/>
</dbReference>
<evidence type="ECO:0000256" key="7">
    <source>
        <dbReference type="ARBA" id="ARBA00023136"/>
    </source>
</evidence>
<dbReference type="GO" id="GO:0003746">
    <property type="term" value="F:translation elongation factor activity"/>
    <property type="evidence" value="ECO:0007669"/>
    <property type="project" value="UniProtKB-UniRule"/>
</dbReference>
<keyword evidence="4 12" id="KW-0378">Hydrolase</keyword>